<keyword evidence="6" id="KW-0677">Repeat</keyword>
<evidence type="ECO:0000256" key="8">
    <source>
        <dbReference type="ARBA" id="ARBA00030180"/>
    </source>
</evidence>
<evidence type="ECO:0000256" key="7">
    <source>
        <dbReference type="ARBA" id="ARBA00023186"/>
    </source>
</evidence>
<dbReference type="SUPFAM" id="SSF54236">
    <property type="entry name" value="Ubiquitin-like"/>
    <property type="match status" value="1"/>
</dbReference>
<dbReference type="SMART" id="SM00369">
    <property type="entry name" value="LRR_TYP"/>
    <property type="match status" value="3"/>
</dbReference>
<dbReference type="SMART" id="SM01052">
    <property type="entry name" value="CAP_GLY"/>
    <property type="match status" value="1"/>
</dbReference>
<dbReference type="InterPro" id="IPR032675">
    <property type="entry name" value="LRR_dom_sf"/>
</dbReference>
<reference evidence="10 11" key="1">
    <citation type="submission" date="2020-04" db="EMBL/GenBank/DDBJ databases">
        <authorList>
            <person name="Alioto T."/>
            <person name="Alioto T."/>
            <person name="Gomez Garrido J."/>
        </authorList>
    </citation>
    <scope>NUCLEOTIDE SEQUENCE [LARGE SCALE GENOMIC DNA]</scope>
</reference>
<dbReference type="GO" id="GO:0005737">
    <property type="term" value="C:cytoplasm"/>
    <property type="evidence" value="ECO:0007669"/>
    <property type="project" value="UniProtKB-SubCell"/>
</dbReference>
<dbReference type="InterPro" id="IPR000938">
    <property type="entry name" value="CAP-Gly_domain"/>
</dbReference>
<evidence type="ECO:0000259" key="9">
    <source>
        <dbReference type="PROSITE" id="PS50245"/>
    </source>
</evidence>
<dbReference type="Proteomes" id="UP000494165">
    <property type="component" value="Unassembled WGS sequence"/>
</dbReference>
<dbReference type="Pfam" id="PF14580">
    <property type="entry name" value="LRR_9"/>
    <property type="match status" value="1"/>
</dbReference>
<dbReference type="OrthoDB" id="5273213at2759"/>
<protein>
    <recommendedName>
        <fullName evidence="3">Tubulin-specific chaperone E</fullName>
    </recommendedName>
    <alternativeName>
        <fullName evidence="8">Tubulin-folding cofactor E</fullName>
    </alternativeName>
</protein>
<accession>A0A8S1CGA7</accession>
<dbReference type="PANTHER" id="PTHR46652">
    <property type="entry name" value="LEUCINE-RICH REPEAT AND IQ DOMAIN-CONTAINING PROTEIN 1-RELATED"/>
    <property type="match status" value="1"/>
</dbReference>
<organism evidence="10 11">
    <name type="scientific">Cloeon dipterum</name>
    <dbReference type="NCBI Taxonomy" id="197152"/>
    <lineage>
        <taxon>Eukaryota</taxon>
        <taxon>Metazoa</taxon>
        <taxon>Ecdysozoa</taxon>
        <taxon>Arthropoda</taxon>
        <taxon>Hexapoda</taxon>
        <taxon>Insecta</taxon>
        <taxon>Pterygota</taxon>
        <taxon>Palaeoptera</taxon>
        <taxon>Ephemeroptera</taxon>
        <taxon>Pisciforma</taxon>
        <taxon>Baetidae</taxon>
        <taxon>Cloeon</taxon>
    </lineage>
</organism>
<dbReference type="InterPro" id="IPR029071">
    <property type="entry name" value="Ubiquitin-like_domsf"/>
</dbReference>
<evidence type="ECO:0000313" key="11">
    <source>
        <dbReference type="Proteomes" id="UP000494165"/>
    </source>
</evidence>
<dbReference type="Gene3D" id="3.80.10.10">
    <property type="entry name" value="Ribonuclease Inhibitor"/>
    <property type="match status" value="3"/>
</dbReference>
<evidence type="ECO:0000313" key="10">
    <source>
        <dbReference type="EMBL" id="CAB3367220.1"/>
    </source>
</evidence>
<dbReference type="PANTHER" id="PTHR46652:SF3">
    <property type="entry name" value="LEUCINE-RICH REPEAT-CONTAINING PROTEIN 9"/>
    <property type="match status" value="1"/>
</dbReference>
<dbReference type="InterPro" id="IPR001611">
    <property type="entry name" value="Leu-rich_rpt"/>
</dbReference>
<proteinExistence type="inferred from homology"/>
<evidence type="ECO:0000256" key="1">
    <source>
        <dbReference type="ARBA" id="ARBA00004496"/>
    </source>
</evidence>
<dbReference type="Gene3D" id="2.30.30.190">
    <property type="entry name" value="CAP Gly-rich-like domain"/>
    <property type="match status" value="1"/>
</dbReference>
<dbReference type="AlphaFoldDB" id="A0A8S1CGA7"/>
<dbReference type="InterPro" id="IPR003591">
    <property type="entry name" value="Leu-rich_rpt_typical-subtyp"/>
</dbReference>
<dbReference type="Pfam" id="PF14560">
    <property type="entry name" value="Ubiquitin_2"/>
    <property type="match status" value="1"/>
</dbReference>
<keyword evidence="11" id="KW-1185">Reference proteome</keyword>
<dbReference type="PROSITE" id="PS51450">
    <property type="entry name" value="LRR"/>
    <property type="match status" value="2"/>
</dbReference>
<comment type="caution">
    <text evidence="10">The sequence shown here is derived from an EMBL/GenBank/DDBJ whole genome shotgun (WGS) entry which is preliminary data.</text>
</comment>
<dbReference type="PROSITE" id="PS50245">
    <property type="entry name" value="CAP_GLY_2"/>
    <property type="match status" value="1"/>
</dbReference>
<dbReference type="SUPFAM" id="SSF52058">
    <property type="entry name" value="L domain-like"/>
    <property type="match status" value="1"/>
</dbReference>
<feature type="domain" description="CAP-Gly" evidence="9">
    <location>
        <begin position="33"/>
        <end position="71"/>
    </location>
</feature>
<evidence type="ECO:0000256" key="6">
    <source>
        <dbReference type="ARBA" id="ARBA00022737"/>
    </source>
</evidence>
<dbReference type="InterPro" id="IPR036859">
    <property type="entry name" value="CAP-Gly_dom_sf"/>
</dbReference>
<evidence type="ECO:0000256" key="4">
    <source>
        <dbReference type="ARBA" id="ARBA00022490"/>
    </source>
</evidence>
<keyword evidence="5" id="KW-0433">Leucine-rich repeat</keyword>
<name>A0A8S1CGA7_9INSE</name>
<evidence type="ECO:0000256" key="3">
    <source>
        <dbReference type="ARBA" id="ARBA00015004"/>
    </source>
</evidence>
<evidence type="ECO:0000256" key="2">
    <source>
        <dbReference type="ARBA" id="ARBA00006286"/>
    </source>
</evidence>
<dbReference type="Gene3D" id="3.10.20.90">
    <property type="entry name" value="Phosphatidylinositol 3-kinase Catalytic Subunit, Chain A, domain 1"/>
    <property type="match status" value="1"/>
</dbReference>
<dbReference type="Pfam" id="PF01302">
    <property type="entry name" value="CAP_GLY"/>
    <property type="match status" value="1"/>
</dbReference>
<sequence>MTLDSDSVVGRRVECDGHRGTVRYDGEIEGAGAGRWLGVEWDEPLRGKHDGVHQGRKYFDTNHPTAGSFVRLHKVTLGRCCSEALLEHYESNFEAQLTSFRTGSSGVLKTAEFVGFDKHLEKISNHHSLQIVVLSGLAIRDGDSRLSELCPKVEELDVSKNLLSNVEDLASIVKHLPRLKTLLISHNLFNSWAGPKEPFARVENLVAGNMDLEQLDDIADIFPNLVSLKVPHNRLSNLTYLNLPFLQELDLEGNQLGSWEAVHSLSKLPNLQILHLNNNGIPSIPVLSQDDFPQLRTLFLTNNKVSEWVSVSNLDILPALEELIFKENPVLTAENTETNRQILICRLNKLKTLDKVCVTAAEKKGAAFDYLKKYGMEFLACRADPRELNKFLNAHPCYQRLVDAHGAPEASEVGGQKKPNLLISVVIKCPQLEQIGQLEKKLPRTMKVQRLRGLMPKLLPSAPNRLKLSYICQDKPDIKYEFDNDLKDLAFYSIEDNDSILVEW</sequence>
<comment type="similarity">
    <text evidence="2">Belongs to the TBCE family.</text>
</comment>
<keyword evidence="4" id="KW-0963">Cytoplasm</keyword>
<gene>
    <name evidence="10" type="ORF">CLODIP_2_CD04331</name>
</gene>
<evidence type="ECO:0000256" key="5">
    <source>
        <dbReference type="ARBA" id="ARBA00022614"/>
    </source>
</evidence>
<dbReference type="InterPro" id="IPR000626">
    <property type="entry name" value="Ubiquitin-like_dom"/>
</dbReference>
<comment type="subcellular location">
    <subcellularLocation>
        <location evidence="1">Cytoplasm</location>
    </subcellularLocation>
</comment>
<dbReference type="EMBL" id="CADEPI010000029">
    <property type="protein sequence ID" value="CAB3367220.1"/>
    <property type="molecule type" value="Genomic_DNA"/>
</dbReference>
<dbReference type="PROSITE" id="PS00845">
    <property type="entry name" value="CAP_GLY_1"/>
    <property type="match status" value="1"/>
</dbReference>
<dbReference type="CDD" id="cd17044">
    <property type="entry name" value="Ubl_TBCE"/>
    <property type="match status" value="1"/>
</dbReference>
<dbReference type="SUPFAM" id="SSF74924">
    <property type="entry name" value="Cap-Gly domain"/>
    <property type="match status" value="1"/>
</dbReference>
<dbReference type="InterPro" id="IPR044079">
    <property type="entry name" value="Ubl_TBCE"/>
</dbReference>
<dbReference type="InterPro" id="IPR050836">
    <property type="entry name" value="SDS22/Internalin_LRR"/>
</dbReference>
<keyword evidence="7" id="KW-0143">Chaperone</keyword>